<dbReference type="Proteomes" id="UP000199318">
    <property type="component" value="Unassembled WGS sequence"/>
</dbReference>
<accession>A0A1H9WU21</accession>
<dbReference type="PROSITE" id="PS51257">
    <property type="entry name" value="PROKAR_LIPOPROTEIN"/>
    <property type="match status" value="1"/>
</dbReference>
<protein>
    <submittedName>
        <fullName evidence="3">3-mercaptopyruvate sulfurtransferase SseA, contains two rhodanese domains</fullName>
    </submittedName>
</protein>
<dbReference type="STRING" id="1464123.SAMN05444126_1492"/>
<organism evidence="3 4">
    <name type="scientific">Salisediminibacterium halotolerans</name>
    <dbReference type="NCBI Taxonomy" id="517425"/>
    <lineage>
        <taxon>Bacteria</taxon>
        <taxon>Bacillati</taxon>
        <taxon>Bacillota</taxon>
        <taxon>Bacilli</taxon>
        <taxon>Bacillales</taxon>
        <taxon>Bacillaceae</taxon>
        <taxon>Salisediminibacterium</taxon>
    </lineage>
</organism>
<dbReference type="Gene3D" id="3.40.250.10">
    <property type="entry name" value="Rhodanese-like domain"/>
    <property type="match status" value="3"/>
</dbReference>
<feature type="domain" description="Rhodanese" evidence="2">
    <location>
        <begin position="325"/>
        <end position="419"/>
    </location>
</feature>
<gene>
    <name evidence="3" type="ORF">SAMN05444126_1492</name>
</gene>
<dbReference type="SUPFAM" id="SSF52821">
    <property type="entry name" value="Rhodanese/Cell cycle control phosphatase"/>
    <property type="match status" value="3"/>
</dbReference>
<feature type="domain" description="Rhodanese" evidence="2">
    <location>
        <begin position="204"/>
        <end position="297"/>
    </location>
</feature>
<keyword evidence="1" id="KW-0732">Signal</keyword>
<evidence type="ECO:0000256" key="1">
    <source>
        <dbReference type="SAM" id="SignalP"/>
    </source>
</evidence>
<reference evidence="4" key="1">
    <citation type="submission" date="2016-10" db="EMBL/GenBank/DDBJ databases">
        <authorList>
            <person name="de Groot N.N."/>
        </authorList>
    </citation>
    <scope>NUCLEOTIDE SEQUENCE [LARGE SCALE GENOMIC DNA]</scope>
    <source>
        <strain evidence="4">10nlg</strain>
    </source>
</reference>
<sequence>MKLLYTVILQIALLLLLASCQTGSAEEAEANVSFENEENLSEYIIAEQESGEDDDHVPYNEDWNYIETDELTRLLEGKAVTSEERTGYEEHPPEWDGLVLVDSRPQDVYSKGHINGAVNIPDGEFDEYKDRLPDDKEAKLVFYCGGLHCALSGNSSEKAMELGYENSYVYQEGIPAWNEAGNYFVTDENHVEEQIMASAVERDDNTPVTLIDARTYEGYFESHIPTAVFWDDGQINTKYDGAAPADKDQEIIVYCGGFFCGKSHAIAEELTAEGYTNVKVFAGGMPLWNDADLPTFGTAGEVGDFDVTDGQKDRSIAADEFHDLVDNGETVLDVRSDDEVASGMIDGALHIPDDEIRSGGADVEEMLPEDKDEEIVLHCASGARAGGVVEIIAEMGYENVHYWNGGISVDEDGTYELDDE</sequence>
<dbReference type="AlphaFoldDB" id="A0A1H9WU21"/>
<dbReference type="EMBL" id="FOGV01000049">
    <property type="protein sequence ID" value="SES37450.1"/>
    <property type="molecule type" value="Genomic_DNA"/>
</dbReference>
<feature type="domain" description="Rhodanese" evidence="2">
    <location>
        <begin position="94"/>
        <end position="186"/>
    </location>
</feature>
<dbReference type="PANTHER" id="PTHR44086:SF10">
    <property type="entry name" value="THIOSULFATE SULFURTRANSFERASE_RHODANESE-LIKE DOMAIN-CONTAINING PROTEIN 3"/>
    <property type="match status" value="1"/>
</dbReference>
<keyword evidence="4" id="KW-1185">Reference proteome</keyword>
<dbReference type="PROSITE" id="PS50206">
    <property type="entry name" value="RHODANESE_3"/>
    <property type="match status" value="3"/>
</dbReference>
<dbReference type="InterPro" id="IPR036873">
    <property type="entry name" value="Rhodanese-like_dom_sf"/>
</dbReference>
<evidence type="ECO:0000313" key="4">
    <source>
        <dbReference type="Proteomes" id="UP000199318"/>
    </source>
</evidence>
<dbReference type="PANTHER" id="PTHR44086">
    <property type="entry name" value="THIOSULFATE SULFURTRANSFERASE RDL2, MITOCHONDRIAL-RELATED"/>
    <property type="match status" value="1"/>
</dbReference>
<evidence type="ECO:0000313" key="3">
    <source>
        <dbReference type="EMBL" id="SES37450.1"/>
    </source>
</evidence>
<proteinExistence type="predicted"/>
<feature type="signal peptide" evidence="1">
    <location>
        <begin position="1"/>
        <end position="24"/>
    </location>
</feature>
<evidence type="ECO:0000259" key="2">
    <source>
        <dbReference type="PROSITE" id="PS50206"/>
    </source>
</evidence>
<comment type="caution">
    <text evidence="3">The sequence shown here is derived from an EMBL/GenBank/DDBJ whole genome shotgun (WGS) entry which is preliminary data.</text>
</comment>
<name>A0A1H9WU21_9BACI</name>
<dbReference type="InterPro" id="IPR001763">
    <property type="entry name" value="Rhodanese-like_dom"/>
</dbReference>
<dbReference type="RefSeq" id="WP_177169775.1">
    <property type="nucleotide sequence ID" value="NZ_FOGV01000049.1"/>
</dbReference>
<dbReference type="SMART" id="SM00450">
    <property type="entry name" value="RHOD"/>
    <property type="match status" value="3"/>
</dbReference>
<dbReference type="Pfam" id="PF00581">
    <property type="entry name" value="Rhodanese"/>
    <property type="match status" value="3"/>
</dbReference>
<dbReference type="CDD" id="cd00158">
    <property type="entry name" value="RHOD"/>
    <property type="match status" value="3"/>
</dbReference>
<dbReference type="GO" id="GO:0004792">
    <property type="term" value="F:thiosulfate-cyanide sulfurtransferase activity"/>
    <property type="evidence" value="ECO:0007669"/>
    <property type="project" value="TreeGrafter"/>
</dbReference>
<feature type="chain" id="PRO_5039122123" evidence="1">
    <location>
        <begin position="25"/>
        <end position="420"/>
    </location>
</feature>